<protein>
    <submittedName>
        <fullName evidence="1">Uncharacterized protein</fullName>
    </submittedName>
</protein>
<gene>
    <name evidence="1" type="ORF">VITISV_040030</name>
</gene>
<sequence>MGRPTILTQASLSCSSSIKHPVIWLHFSSRMTKPPTDISPSSRAFSASVIISNSSNALPSSNLAKPKSPFNPHNFAIWVPQLHKSSPPPSIGFQLPTRQWASFSKFTHKALLSTFTLATSSPVLRFCLTTSAKDFSNMGIQNLSLSFCLTCPPGIDSISRSASTMRVQPPFAPLPLGIKILNLFFSQSVTPRRRKHPPLFSPRTKEKYLPFSCQRFSQWPVLMSFEQKTRPSMSGPKLVGPNLIQEETPPFLSTIKICILPFFFSFSTSKVFDSTPKLLFRPPDWR</sequence>
<organism evidence="1">
    <name type="scientific">Vitis vinifera</name>
    <name type="common">Grape</name>
    <dbReference type="NCBI Taxonomy" id="29760"/>
    <lineage>
        <taxon>Eukaryota</taxon>
        <taxon>Viridiplantae</taxon>
        <taxon>Streptophyta</taxon>
        <taxon>Embryophyta</taxon>
        <taxon>Tracheophyta</taxon>
        <taxon>Spermatophyta</taxon>
        <taxon>Magnoliopsida</taxon>
        <taxon>eudicotyledons</taxon>
        <taxon>Gunneridae</taxon>
        <taxon>Pentapetalae</taxon>
        <taxon>rosids</taxon>
        <taxon>Vitales</taxon>
        <taxon>Vitaceae</taxon>
        <taxon>Viteae</taxon>
        <taxon>Vitis</taxon>
    </lineage>
</organism>
<dbReference type="EMBL" id="AM479435">
    <property type="protein sequence ID" value="CAN79589.1"/>
    <property type="molecule type" value="Genomic_DNA"/>
</dbReference>
<evidence type="ECO:0000313" key="1">
    <source>
        <dbReference type="EMBL" id="CAN79589.1"/>
    </source>
</evidence>
<proteinExistence type="predicted"/>
<dbReference type="AlphaFoldDB" id="A5C269"/>
<accession>A5C269</accession>
<name>A5C269_VITVI</name>
<reference evidence="1" key="1">
    <citation type="journal article" date="2007" name="PLoS ONE">
        <title>The first genome sequence of an elite grapevine cultivar (Pinot noir Vitis vinifera L.): coping with a highly heterozygous genome.</title>
        <authorList>
            <person name="Velasco R."/>
            <person name="Zharkikh A."/>
            <person name="Troggio M."/>
            <person name="Cartwright D.A."/>
            <person name="Cestaro A."/>
            <person name="Pruss D."/>
            <person name="Pindo M."/>
            <person name="FitzGerald L.M."/>
            <person name="Vezzulli S."/>
            <person name="Reid J."/>
            <person name="Malacarne G."/>
            <person name="Iliev D."/>
            <person name="Coppola G."/>
            <person name="Wardell B."/>
            <person name="Micheletti D."/>
            <person name="Macalma T."/>
            <person name="Facci M."/>
            <person name="Mitchell J.T."/>
            <person name="Perazzolli M."/>
            <person name="Eldredge G."/>
            <person name="Gatto P."/>
            <person name="Oyzerski R."/>
            <person name="Moretto M."/>
            <person name="Gutin N."/>
            <person name="Stefanini M."/>
            <person name="Chen Y."/>
            <person name="Segala C."/>
            <person name="Davenport C."/>
            <person name="Dematte L."/>
            <person name="Mraz A."/>
            <person name="Battilana J."/>
            <person name="Stormo K."/>
            <person name="Costa F."/>
            <person name="Tao Q."/>
            <person name="Si-Ammour A."/>
            <person name="Harkins T."/>
            <person name="Lackey A."/>
            <person name="Perbost C."/>
            <person name="Taillon B."/>
            <person name="Stella A."/>
            <person name="Solovyev V."/>
            <person name="Fawcett J.A."/>
            <person name="Sterck L."/>
            <person name="Vandepoele K."/>
            <person name="Grando S.M."/>
            <person name="Toppo S."/>
            <person name="Moser C."/>
            <person name="Lanchbury J."/>
            <person name="Bogden R."/>
            <person name="Skolnick M."/>
            <person name="Sgaramella V."/>
            <person name="Bhatnagar S.K."/>
            <person name="Fontana P."/>
            <person name="Gutin A."/>
            <person name="Van de Peer Y."/>
            <person name="Salamini F."/>
            <person name="Viola R."/>
        </authorList>
    </citation>
    <scope>NUCLEOTIDE SEQUENCE</scope>
</reference>